<keyword evidence="1" id="KW-0418">Kinase</keyword>
<sequence length="74" mass="8310">MEKEKSRKSGNGTAKKTVEVEMNKSVTAGTHFNARVVECRLAAKVLAKVSSLDWKKVCRLSEVQEEILKTLEEM</sequence>
<accession>A0AAD9V8T3</accession>
<dbReference type="Proteomes" id="UP001249851">
    <property type="component" value="Unassembled WGS sequence"/>
</dbReference>
<dbReference type="Gene3D" id="1.20.1440.340">
    <property type="match status" value="1"/>
</dbReference>
<dbReference type="EMBL" id="JARQWQ010000019">
    <property type="protein sequence ID" value="KAK2565531.1"/>
    <property type="molecule type" value="Genomic_DNA"/>
</dbReference>
<name>A0AAD9V8T3_ACRCE</name>
<comment type="caution">
    <text evidence="1">The sequence shown here is derived from an EMBL/GenBank/DDBJ whole genome shotgun (WGS) entry which is preliminary data.</text>
</comment>
<reference evidence="1" key="1">
    <citation type="journal article" date="2023" name="G3 (Bethesda)">
        <title>Whole genome assembly and annotation of the endangered Caribbean coral Acropora cervicornis.</title>
        <authorList>
            <person name="Selwyn J.D."/>
            <person name="Vollmer S.V."/>
        </authorList>
    </citation>
    <scope>NUCLEOTIDE SEQUENCE</scope>
    <source>
        <strain evidence="1">K2</strain>
    </source>
</reference>
<reference evidence="1" key="2">
    <citation type="journal article" date="2023" name="Science">
        <title>Genomic signatures of disease resistance in endangered staghorn corals.</title>
        <authorList>
            <person name="Vollmer S.V."/>
            <person name="Selwyn J.D."/>
            <person name="Despard B.A."/>
            <person name="Roesel C.L."/>
        </authorList>
    </citation>
    <scope>NUCLEOTIDE SEQUENCE</scope>
    <source>
        <strain evidence="1">K2</strain>
    </source>
</reference>
<evidence type="ECO:0000313" key="1">
    <source>
        <dbReference type="EMBL" id="KAK2565531.1"/>
    </source>
</evidence>
<evidence type="ECO:0000313" key="2">
    <source>
        <dbReference type="Proteomes" id="UP001249851"/>
    </source>
</evidence>
<protein>
    <submittedName>
        <fullName evidence="1">N-acetylgalactosamine kinase</fullName>
    </submittedName>
</protein>
<keyword evidence="2" id="KW-1185">Reference proteome</keyword>
<proteinExistence type="predicted"/>
<dbReference type="GO" id="GO:0016301">
    <property type="term" value="F:kinase activity"/>
    <property type="evidence" value="ECO:0007669"/>
    <property type="project" value="UniProtKB-KW"/>
</dbReference>
<organism evidence="1 2">
    <name type="scientific">Acropora cervicornis</name>
    <name type="common">Staghorn coral</name>
    <dbReference type="NCBI Taxonomy" id="6130"/>
    <lineage>
        <taxon>Eukaryota</taxon>
        <taxon>Metazoa</taxon>
        <taxon>Cnidaria</taxon>
        <taxon>Anthozoa</taxon>
        <taxon>Hexacorallia</taxon>
        <taxon>Scleractinia</taxon>
        <taxon>Astrocoeniina</taxon>
        <taxon>Acroporidae</taxon>
        <taxon>Acropora</taxon>
    </lineage>
</organism>
<dbReference type="AlphaFoldDB" id="A0AAD9V8T3"/>
<keyword evidence="1" id="KW-0808">Transferase</keyword>
<gene>
    <name evidence="1" type="ORF">P5673_010628</name>
</gene>